<evidence type="ECO:0000256" key="13">
    <source>
        <dbReference type="ARBA" id="ARBA00023209"/>
    </source>
</evidence>
<evidence type="ECO:0000259" key="17">
    <source>
        <dbReference type="PROSITE" id="PS50035"/>
    </source>
</evidence>
<evidence type="ECO:0000256" key="3">
    <source>
        <dbReference type="ARBA" id="ARBA00004651"/>
    </source>
</evidence>
<feature type="domain" description="PLD phosphodiesterase" evidence="17">
    <location>
        <begin position="219"/>
        <end position="246"/>
    </location>
</feature>
<proteinExistence type="predicted"/>
<dbReference type="SUPFAM" id="SSF56024">
    <property type="entry name" value="Phospholipase D/nuclease"/>
    <property type="match status" value="2"/>
</dbReference>
<feature type="domain" description="PLD phosphodiesterase" evidence="17">
    <location>
        <begin position="394"/>
        <end position="421"/>
    </location>
</feature>
<evidence type="ECO:0000256" key="11">
    <source>
        <dbReference type="ARBA" id="ARBA00023098"/>
    </source>
</evidence>
<dbReference type="Proteomes" id="UP001156140">
    <property type="component" value="Unassembled WGS sequence"/>
</dbReference>
<evidence type="ECO:0000313" key="18">
    <source>
        <dbReference type="EMBL" id="MCI0127159.1"/>
    </source>
</evidence>
<evidence type="ECO:0000256" key="4">
    <source>
        <dbReference type="ARBA" id="ARBA00022475"/>
    </source>
</evidence>
<dbReference type="GO" id="GO:0005886">
    <property type="term" value="C:plasma membrane"/>
    <property type="evidence" value="ECO:0007669"/>
    <property type="project" value="UniProtKB-SubCell"/>
</dbReference>
<protein>
    <recommendedName>
        <fullName evidence="15">Cardiolipin synthase</fullName>
        <ecNumber evidence="15">2.7.8.-</ecNumber>
    </recommendedName>
</protein>
<gene>
    <name evidence="18" type="primary">cls</name>
    <name evidence="18" type="ORF">ML536_10010</name>
</gene>
<evidence type="ECO:0000256" key="1">
    <source>
        <dbReference type="ARBA" id="ARBA00003145"/>
    </source>
</evidence>
<feature type="transmembrane region" description="Helical" evidence="16">
    <location>
        <begin position="45"/>
        <end position="67"/>
    </location>
</feature>
<comment type="function">
    <text evidence="1">Could be a virulence factor.</text>
</comment>
<keyword evidence="19" id="KW-1185">Reference proteome</keyword>
<dbReference type="InterPro" id="IPR025202">
    <property type="entry name" value="PLD-like_dom"/>
</dbReference>
<keyword evidence="10 16" id="KW-1133">Transmembrane helix</keyword>
<keyword evidence="6" id="KW-0964">Secreted</keyword>
<evidence type="ECO:0000256" key="9">
    <source>
        <dbReference type="ARBA" id="ARBA00022737"/>
    </source>
</evidence>
<evidence type="ECO:0000313" key="19">
    <source>
        <dbReference type="Proteomes" id="UP001156140"/>
    </source>
</evidence>
<dbReference type="EMBL" id="JALAZD010000001">
    <property type="protein sequence ID" value="MCI0127159.1"/>
    <property type="molecule type" value="Genomic_DNA"/>
</dbReference>
<dbReference type="InterPro" id="IPR022924">
    <property type="entry name" value="Cardiolipin_synthase"/>
</dbReference>
<evidence type="ECO:0000256" key="6">
    <source>
        <dbReference type="ARBA" id="ARBA00022525"/>
    </source>
</evidence>
<dbReference type="Pfam" id="PF13396">
    <property type="entry name" value="PLDc_N"/>
    <property type="match status" value="1"/>
</dbReference>
<evidence type="ECO:0000256" key="12">
    <source>
        <dbReference type="ARBA" id="ARBA00023136"/>
    </source>
</evidence>
<keyword evidence="12 16" id="KW-0472">Membrane</keyword>
<dbReference type="RefSeq" id="WP_081840776.1">
    <property type="nucleotide sequence ID" value="NZ_JAKETQ010000001.1"/>
</dbReference>
<dbReference type="PROSITE" id="PS50035">
    <property type="entry name" value="PLD"/>
    <property type="match status" value="2"/>
</dbReference>
<dbReference type="EC" id="2.7.8.-" evidence="15"/>
<evidence type="ECO:0000256" key="8">
    <source>
        <dbReference type="ARBA" id="ARBA00022692"/>
    </source>
</evidence>
<feature type="transmembrane region" description="Helical" evidence="16">
    <location>
        <begin position="15"/>
        <end position="33"/>
    </location>
</feature>
<dbReference type="Pfam" id="PF13091">
    <property type="entry name" value="PLDc_2"/>
    <property type="match status" value="2"/>
</dbReference>
<evidence type="ECO:0000256" key="2">
    <source>
        <dbReference type="ARBA" id="ARBA00004613"/>
    </source>
</evidence>
<evidence type="ECO:0000256" key="15">
    <source>
        <dbReference type="NCBIfam" id="TIGR04265"/>
    </source>
</evidence>
<dbReference type="NCBIfam" id="TIGR04265">
    <property type="entry name" value="bac_cardiolipin"/>
    <property type="match status" value="1"/>
</dbReference>
<keyword evidence="4" id="KW-1003">Cell membrane</keyword>
<dbReference type="AlphaFoldDB" id="A0AA41QM66"/>
<comment type="subcellular location">
    <subcellularLocation>
        <location evidence="3">Cell membrane</location>
        <topology evidence="3">Multi-pass membrane protein</topology>
    </subcellularLocation>
    <subcellularLocation>
        <location evidence="2">Secreted</location>
    </subcellularLocation>
</comment>
<organism evidence="18 19">
    <name type="scientific">Paradevosia shaoguanensis</name>
    <dbReference type="NCBI Taxonomy" id="1335043"/>
    <lineage>
        <taxon>Bacteria</taxon>
        <taxon>Pseudomonadati</taxon>
        <taxon>Pseudomonadota</taxon>
        <taxon>Alphaproteobacteria</taxon>
        <taxon>Hyphomicrobiales</taxon>
        <taxon>Devosiaceae</taxon>
        <taxon>Paradevosia</taxon>
    </lineage>
</organism>
<dbReference type="GO" id="GO:0032049">
    <property type="term" value="P:cardiolipin biosynthetic process"/>
    <property type="evidence" value="ECO:0007669"/>
    <property type="project" value="UniProtKB-UniRule"/>
</dbReference>
<dbReference type="InterPro" id="IPR001736">
    <property type="entry name" value="PLipase_D/transphosphatidylase"/>
</dbReference>
<accession>A0AA41QM66</accession>
<keyword evidence="11" id="KW-0443">Lipid metabolism</keyword>
<comment type="caution">
    <text evidence="18">The sequence shown here is derived from an EMBL/GenBank/DDBJ whole genome shotgun (WGS) entry which is preliminary data.</text>
</comment>
<keyword evidence="8 16" id="KW-0812">Transmembrane</keyword>
<reference evidence="18" key="1">
    <citation type="submission" date="2022-03" db="EMBL/GenBank/DDBJ databases">
        <title>The complete genome sequence of a Methyloterrigena soli.</title>
        <authorList>
            <person name="Zi Z."/>
        </authorList>
    </citation>
    <scope>NUCLEOTIDE SEQUENCE</scope>
    <source>
        <strain evidence="18">M48</strain>
    </source>
</reference>
<evidence type="ECO:0000256" key="7">
    <source>
        <dbReference type="ARBA" id="ARBA00022679"/>
    </source>
</evidence>
<dbReference type="SMART" id="SM00155">
    <property type="entry name" value="PLDc"/>
    <property type="match status" value="2"/>
</dbReference>
<keyword evidence="14" id="KW-1208">Phospholipid metabolism</keyword>
<keyword evidence="7" id="KW-0808">Transferase</keyword>
<evidence type="ECO:0000256" key="10">
    <source>
        <dbReference type="ARBA" id="ARBA00022989"/>
    </source>
</evidence>
<evidence type="ECO:0000256" key="16">
    <source>
        <dbReference type="SAM" id="Phobius"/>
    </source>
</evidence>
<dbReference type="Gene3D" id="3.30.870.10">
    <property type="entry name" value="Endonuclease Chain A"/>
    <property type="match status" value="2"/>
</dbReference>
<evidence type="ECO:0000256" key="5">
    <source>
        <dbReference type="ARBA" id="ARBA00022516"/>
    </source>
</evidence>
<name>A0AA41QM66_9HYPH</name>
<sequence length="481" mass="53860">MSGAPLAVFFEHLDIVAWFLAANFLLAAACAIREVMNSRTSQGSIAWLLSLIMLPFPTAFLYLIFGWKLFDDYDTVQTHSGRRARAEQAAALKLTDPETTSQWPVLANVAQMPFLRGNDAELLIDGEATFASIFAGIRRAQDYILIQFYIIRDDRLGQQLAELLIERARAGVTVRILYDDVGSNGLPLAYLQRLRDAGVQVASFNQRHPFLRIYGPTRINYRSHRKVVSVDGKEAWVGGHNVGVEYLGEDPRFGHWRDTQVHVTGPAALAVSLVFREDWEWATGERLVATMPDDVEMPGDQPVLVMPTGPADKLEGCAIAFTEVIARARKRLWIVSPYFVPGLDVQTALYAAALRGVEVRLLLPKKPDHILVWLASNSHADQMIGHGISVYRYLAGFLHEKIILVDDTIAGVGTVNFDNRSFTINFECTLWFTHPDMIAAVDRMLDADFAASHETRLEDVRAQSWLQRFIGHAARLFSPIL</sequence>
<dbReference type="InterPro" id="IPR027379">
    <property type="entry name" value="CLS_N"/>
</dbReference>
<dbReference type="GO" id="GO:0008808">
    <property type="term" value="F:cardiolipin synthase activity"/>
    <property type="evidence" value="ECO:0007669"/>
    <property type="project" value="UniProtKB-UniRule"/>
</dbReference>
<dbReference type="GO" id="GO:0005576">
    <property type="term" value="C:extracellular region"/>
    <property type="evidence" value="ECO:0007669"/>
    <property type="project" value="UniProtKB-SubCell"/>
</dbReference>
<keyword evidence="9" id="KW-0677">Repeat</keyword>
<evidence type="ECO:0000256" key="14">
    <source>
        <dbReference type="ARBA" id="ARBA00023264"/>
    </source>
</evidence>
<keyword evidence="5" id="KW-0444">Lipid biosynthesis</keyword>
<keyword evidence="13" id="KW-0594">Phospholipid biosynthesis</keyword>
<dbReference type="PANTHER" id="PTHR21248:SF22">
    <property type="entry name" value="PHOSPHOLIPASE D"/>
    <property type="match status" value="1"/>
</dbReference>
<dbReference type="PANTHER" id="PTHR21248">
    <property type="entry name" value="CARDIOLIPIN SYNTHASE"/>
    <property type="match status" value="1"/>
</dbReference>